<organism evidence="9 10">
    <name type="scientific">Candidatus Criblamydia sequanensis CRIB-18</name>
    <dbReference type="NCBI Taxonomy" id="1437425"/>
    <lineage>
        <taxon>Bacteria</taxon>
        <taxon>Pseudomonadati</taxon>
        <taxon>Chlamydiota</taxon>
        <taxon>Chlamydiia</taxon>
        <taxon>Parachlamydiales</taxon>
        <taxon>Candidatus Criblamydiaceae</taxon>
        <taxon>Candidatus Criblamydia</taxon>
    </lineage>
</organism>
<protein>
    <recommendedName>
        <fullName evidence="1">Trk system potassium uptake protein TrkA</fullName>
    </recommendedName>
</protein>
<dbReference type="InterPro" id="IPR006037">
    <property type="entry name" value="RCK_C"/>
</dbReference>
<evidence type="ECO:0000256" key="5">
    <source>
        <dbReference type="ARBA" id="ARBA00023027"/>
    </source>
</evidence>
<reference evidence="9" key="1">
    <citation type="submission" date="2013-12" db="EMBL/GenBank/DDBJ databases">
        <authorList>
            <person name="Linke B."/>
        </authorList>
    </citation>
    <scope>NUCLEOTIDE SEQUENCE [LARGE SCALE GENOMIC DNA]</scope>
    <source>
        <strain evidence="9">CRIB-18</strain>
    </source>
</reference>
<evidence type="ECO:0000259" key="8">
    <source>
        <dbReference type="PROSITE" id="PS51202"/>
    </source>
</evidence>
<dbReference type="Gene3D" id="3.30.70.1450">
    <property type="entry name" value="Regulator of K+ conductance, C-terminal domain"/>
    <property type="match status" value="2"/>
</dbReference>
<dbReference type="InterPro" id="IPR050721">
    <property type="entry name" value="Trk_Ktr_HKT_K-transport"/>
</dbReference>
<dbReference type="GO" id="GO:0005886">
    <property type="term" value="C:plasma membrane"/>
    <property type="evidence" value="ECO:0007669"/>
    <property type="project" value="InterPro"/>
</dbReference>
<dbReference type="InterPro" id="IPR036721">
    <property type="entry name" value="RCK_C_sf"/>
</dbReference>
<dbReference type="AlphaFoldDB" id="A0A090D2N1"/>
<keyword evidence="6" id="KW-0406">Ion transport</keyword>
<dbReference type="NCBIfam" id="NF007039">
    <property type="entry name" value="PRK09496.3-2"/>
    <property type="match status" value="1"/>
</dbReference>
<evidence type="ECO:0000313" key="10">
    <source>
        <dbReference type="Proteomes" id="UP000031552"/>
    </source>
</evidence>
<dbReference type="STRING" id="1437425.CSEC_1717"/>
<dbReference type="PROSITE" id="PS51201">
    <property type="entry name" value="RCK_N"/>
    <property type="match status" value="2"/>
</dbReference>
<dbReference type="Proteomes" id="UP000031552">
    <property type="component" value="Unassembled WGS sequence"/>
</dbReference>
<feature type="domain" description="RCK C-terminal" evidence="8">
    <location>
        <begin position="141"/>
        <end position="234"/>
    </location>
</feature>
<evidence type="ECO:0000256" key="2">
    <source>
        <dbReference type="ARBA" id="ARBA00022448"/>
    </source>
</evidence>
<dbReference type="PANTHER" id="PTHR43833:SF5">
    <property type="entry name" value="TRK SYSTEM POTASSIUM UPTAKE PROTEIN TRKA"/>
    <property type="match status" value="1"/>
</dbReference>
<dbReference type="PROSITE" id="PS51202">
    <property type="entry name" value="RCK_C"/>
    <property type="match status" value="2"/>
</dbReference>
<dbReference type="PRINTS" id="PR00335">
    <property type="entry name" value="KUPTAKETRKA"/>
</dbReference>
<dbReference type="Gene3D" id="3.40.50.720">
    <property type="entry name" value="NAD(P)-binding Rossmann-like Domain"/>
    <property type="match status" value="2"/>
</dbReference>
<dbReference type="Pfam" id="PF02080">
    <property type="entry name" value="TrkA_C"/>
    <property type="match status" value="1"/>
</dbReference>
<evidence type="ECO:0000256" key="3">
    <source>
        <dbReference type="ARBA" id="ARBA00022538"/>
    </source>
</evidence>
<dbReference type="PANTHER" id="PTHR43833">
    <property type="entry name" value="POTASSIUM CHANNEL PROTEIN 2-RELATED-RELATED"/>
    <property type="match status" value="1"/>
</dbReference>
<gene>
    <name evidence="9" type="primary">trkA</name>
    <name evidence="9" type="ORF">CSEC_1717</name>
</gene>
<comment type="caution">
    <text evidence="9">The sequence shown here is derived from an EMBL/GenBank/DDBJ whole genome shotgun (WGS) entry which is preliminary data.</text>
</comment>
<dbReference type="InterPro" id="IPR036291">
    <property type="entry name" value="NAD(P)-bd_dom_sf"/>
</dbReference>
<dbReference type="GO" id="GO:0015079">
    <property type="term" value="F:potassium ion transmembrane transporter activity"/>
    <property type="evidence" value="ECO:0007669"/>
    <property type="project" value="InterPro"/>
</dbReference>
<keyword evidence="2" id="KW-0813">Transport</keyword>
<evidence type="ECO:0000256" key="6">
    <source>
        <dbReference type="ARBA" id="ARBA00023065"/>
    </source>
</evidence>
<reference evidence="9" key="2">
    <citation type="submission" date="2014-09" db="EMBL/GenBank/DDBJ databases">
        <title>Criblamydia sequanensis harbors a mega-plasmid encoding arsenite resistance.</title>
        <authorList>
            <person name="Bertelli C."/>
            <person name="Goesmann A."/>
            <person name="Greub G."/>
        </authorList>
    </citation>
    <scope>NUCLEOTIDE SEQUENCE [LARGE SCALE GENOMIC DNA]</scope>
    <source>
        <strain evidence="9">CRIB-18</strain>
    </source>
</reference>
<evidence type="ECO:0000256" key="1">
    <source>
        <dbReference type="ARBA" id="ARBA00017378"/>
    </source>
</evidence>
<feature type="domain" description="RCK N-terminal" evidence="7">
    <location>
        <begin position="239"/>
        <end position="356"/>
    </location>
</feature>
<name>A0A090D2N1_9BACT</name>
<evidence type="ECO:0000313" key="9">
    <source>
        <dbReference type="EMBL" id="CDR34528.1"/>
    </source>
</evidence>
<proteinExistence type="predicted"/>
<dbReference type="Pfam" id="PF02254">
    <property type="entry name" value="TrkA_N"/>
    <property type="match status" value="2"/>
</dbReference>
<feature type="domain" description="RCK C-terminal" evidence="8">
    <location>
        <begin position="376"/>
        <end position="457"/>
    </location>
</feature>
<evidence type="ECO:0000256" key="4">
    <source>
        <dbReference type="ARBA" id="ARBA00022958"/>
    </source>
</evidence>
<feature type="domain" description="RCK N-terminal" evidence="7">
    <location>
        <begin position="1"/>
        <end position="117"/>
    </location>
</feature>
<keyword evidence="5" id="KW-0520">NAD</keyword>
<dbReference type="InterPro" id="IPR003148">
    <property type="entry name" value="RCK_N"/>
</dbReference>
<keyword evidence="3" id="KW-0633">Potassium transport</keyword>
<dbReference type="OrthoDB" id="9775180at2"/>
<evidence type="ECO:0000259" key="7">
    <source>
        <dbReference type="PROSITE" id="PS51201"/>
    </source>
</evidence>
<dbReference type="RefSeq" id="WP_041018052.1">
    <property type="nucleotide sequence ID" value="NZ_CCEJ010000008.1"/>
</dbReference>
<sequence length="457" mass="49874">MNIVIAGAGELGSYIANILSKEEHNVILIENDLARSEAVQEQSDISVRHGSATDWQLLEELFELDPSLFIAVTDKDEVNLVSSAIAKQLGYPRTIARVKDARFLNRTRLDFGRIFEVDYFICGELLVAQDILKYLMTPGSVLVENFAHGAVQLRTLVVPDKFKKQNIPLSELRLPENVIVGLIEREVKERQSGLSVGSKKVIFPHGSDFILPGDEVTLIGERGAISEIHHFFGISSKSIQSIAIAGASESAIYLGKLLQEQNIDVLIIDKSKEKCEKAANLLPDAAIIHHDATDISFLKAEKIGSQDVFASLTHSDEINLMVSLLAKEIGCNNVIALFANTSYSALASELGINHIVSPKISASNHILSKILSGTVRSLVSLYENQAEIMEVNVSIDSPIVGIPLSELGPLLPSDFLIAMIQNRGRIMIANGNRIISAGDTVIVITSPKHIGEIEKIF</sequence>
<keyword evidence="4" id="KW-0630">Potassium</keyword>
<dbReference type="EMBL" id="CCEJ010000008">
    <property type="protein sequence ID" value="CDR34528.1"/>
    <property type="molecule type" value="Genomic_DNA"/>
</dbReference>
<keyword evidence="10" id="KW-1185">Reference proteome</keyword>
<dbReference type="SUPFAM" id="SSF116726">
    <property type="entry name" value="TrkA C-terminal domain-like"/>
    <property type="match status" value="2"/>
</dbReference>
<accession>A0A090D2N1</accession>
<dbReference type="eggNOG" id="COG0569">
    <property type="taxonomic scope" value="Bacteria"/>
</dbReference>
<dbReference type="SUPFAM" id="SSF51735">
    <property type="entry name" value="NAD(P)-binding Rossmann-fold domains"/>
    <property type="match status" value="2"/>
</dbReference>
<dbReference type="InterPro" id="IPR006036">
    <property type="entry name" value="K_uptake_TrkA"/>
</dbReference>